<feature type="non-terminal residue" evidence="2">
    <location>
        <position position="69"/>
    </location>
</feature>
<evidence type="ECO:0000313" key="3">
    <source>
        <dbReference type="Proteomes" id="UP000796761"/>
    </source>
</evidence>
<proteinExistence type="predicted"/>
<name>A0A8K1GV47_9PASS</name>
<gene>
    <name evidence="2" type="ORF">HGM15179_001102</name>
</gene>
<protein>
    <submittedName>
        <fullName evidence="2">Uncharacterized protein</fullName>
    </submittedName>
</protein>
<feature type="non-terminal residue" evidence="2">
    <location>
        <position position="1"/>
    </location>
</feature>
<accession>A0A8K1GV47</accession>
<dbReference type="Proteomes" id="UP000796761">
    <property type="component" value="Unassembled WGS sequence"/>
</dbReference>
<evidence type="ECO:0000313" key="2">
    <source>
        <dbReference type="EMBL" id="TRZ25979.1"/>
    </source>
</evidence>
<dbReference type="AlphaFoldDB" id="A0A8K1GV47"/>
<sequence>RYRCNKSCTFFMPLCSVWKLKYNMSAGEGQSEGLPSSSIKLHSSMSPRVLSGVKNKRAMSTRPSANRNQ</sequence>
<comment type="caution">
    <text evidence="2">The sequence shown here is derived from an EMBL/GenBank/DDBJ whole genome shotgun (WGS) entry which is preliminary data.</text>
</comment>
<keyword evidence="3" id="KW-1185">Reference proteome</keyword>
<evidence type="ECO:0000256" key="1">
    <source>
        <dbReference type="SAM" id="MobiDB-lite"/>
    </source>
</evidence>
<organism evidence="2 3">
    <name type="scientific">Zosterops borbonicus</name>
    <dbReference type="NCBI Taxonomy" id="364589"/>
    <lineage>
        <taxon>Eukaryota</taxon>
        <taxon>Metazoa</taxon>
        <taxon>Chordata</taxon>
        <taxon>Craniata</taxon>
        <taxon>Vertebrata</taxon>
        <taxon>Euteleostomi</taxon>
        <taxon>Archelosauria</taxon>
        <taxon>Archosauria</taxon>
        <taxon>Dinosauria</taxon>
        <taxon>Saurischia</taxon>
        <taxon>Theropoda</taxon>
        <taxon>Coelurosauria</taxon>
        <taxon>Aves</taxon>
        <taxon>Neognathae</taxon>
        <taxon>Neoaves</taxon>
        <taxon>Telluraves</taxon>
        <taxon>Australaves</taxon>
        <taxon>Passeriformes</taxon>
        <taxon>Sylvioidea</taxon>
        <taxon>Zosteropidae</taxon>
        <taxon>Zosterops</taxon>
    </lineage>
</organism>
<feature type="compositionally biased region" description="Polar residues" evidence="1">
    <location>
        <begin position="33"/>
        <end position="46"/>
    </location>
</feature>
<feature type="region of interest" description="Disordered" evidence="1">
    <location>
        <begin position="27"/>
        <end position="69"/>
    </location>
</feature>
<reference evidence="2" key="1">
    <citation type="submission" date="2019-04" db="EMBL/GenBank/DDBJ databases">
        <title>Genome assembly of Zosterops borbonicus 15179.</title>
        <authorList>
            <person name="Leroy T."/>
            <person name="Anselmetti Y."/>
            <person name="Tilak M.-K."/>
            <person name="Nabholz B."/>
        </authorList>
    </citation>
    <scope>NUCLEOTIDE SEQUENCE</scope>
    <source>
        <strain evidence="2">HGM_15179</strain>
        <tissue evidence="2">Muscle</tissue>
    </source>
</reference>
<dbReference type="EMBL" id="SWJQ01000019">
    <property type="protein sequence ID" value="TRZ25979.1"/>
    <property type="molecule type" value="Genomic_DNA"/>
</dbReference>